<proteinExistence type="predicted"/>
<keyword evidence="1" id="KW-0812">Transmembrane</keyword>
<dbReference type="InterPro" id="IPR043504">
    <property type="entry name" value="Peptidase_S1_PA_chymotrypsin"/>
</dbReference>
<name>A0A0A9WSF5_LYGHE</name>
<reference evidence="2" key="1">
    <citation type="journal article" date="2014" name="PLoS ONE">
        <title>Transcriptome-Based Identification of ABC Transporters in the Western Tarnished Plant Bug Lygus hesperus.</title>
        <authorList>
            <person name="Hull J.J."/>
            <person name="Chaney K."/>
            <person name="Geib S.M."/>
            <person name="Fabrick J.A."/>
            <person name="Brent C.S."/>
            <person name="Walsh D."/>
            <person name="Lavine L.C."/>
        </authorList>
    </citation>
    <scope>NUCLEOTIDE SEQUENCE</scope>
</reference>
<dbReference type="EMBL" id="GBHO01032890">
    <property type="protein sequence ID" value="JAG10714.1"/>
    <property type="molecule type" value="Transcribed_RNA"/>
</dbReference>
<gene>
    <name evidence="2" type="primary">F12</name>
    <name evidence="2" type="ORF">CM83_99672</name>
</gene>
<dbReference type="SUPFAM" id="SSF50494">
    <property type="entry name" value="Trypsin-like serine proteases"/>
    <property type="match status" value="1"/>
</dbReference>
<accession>A0A0A9WSF5</accession>
<protein>
    <submittedName>
        <fullName evidence="2">Coagulation factor XII</fullName>
    </submittedName>
</protein>
<dbReference type="AlphaFoldDB" id="A0A0A9WSF5"/>
<reference evidence="2" key="2">
    <citation type="submission" date="2014-07" db="EMBL/GenBank/DDBJ databases">
        <authorList>
            <person name="Hull J."/>
        </authorList>
    </citation>
    <scope>NUCLEOTIDE SEQUENCE</scope>
</reference>
<keyword evidence="1" id="KW-1133">Transmembrane helix</keyword>
<sequence>MMHSVFPKSIPTSLVHRMESQAGIIMVIWCFINAFAVSGLKLVRNSKRSVSLLPSSVNSFRSPKYIIGYDHRRLESMRILNGTDVGPGQYLYVGLLFNGKVDICSAVLISPDVALCACHCLIKVDWEDWKYPQTLTEPEEITVLIECADLSIPRGQMRTAKELGVHRECSK</sequence>
<evidence type="ECO:0000256" key="1">
    <source>
        <dbReference type="SAM" id="Phobius"/>
    </source>
</evidence>
<feature type="non-terminal residue" evidence="2">
    <location>
        <position position="171"/>
    </location>
</feature>
<dbReference type="InterPro" id="IPR009003">
    <property type="entry name" value="Peptidase_S1_PA"/>
</dbReference>
<organism evidence="2">
    <name type="scientific">Lygus hesperus</name>
    <name type="common">Western plant bug</name>
    <dbReference type="NCBI Taxonomy" id="30085"/>
    <lineage>
        <taxon>Eukaryota</taxon>
        <taxon>Metazoa</taxon>
        <taxon>Ecdysozoa</taxon>
        <taxon>Arthropoda</taxon>
        <taxon>Hexapoda</taxon>
        <taxon>Insecta</taxon>
        <taxon>Pterygota</taxon>
        <taxon>Neoptera</taxon>
        <taxon>Paraneoptera</taxon>
        <taxon>Hemiptera</taxon>
        <taxon>Heteroptera</taxon>
        <taxon>Panheteroptera</taxon>
        <taxon>Cimicomorpha</taxon>
        <taxon>Miridae</taxon>
        <taxon>Mirini</taxon>
        <taxon>Lygus</taxon>
    </lineage>
</organism>
<dbReference type="Gene3D" id="2.40.10.10">
    <property type="entry name" value="Trypsin-like serine proteases"/>
    <property type="match status" value="1"/>
</dbReference>
<keyword evidence="1" id="KW-0472">Membrane</keyword>
<feature type="transmembrane region" description="Helical" evidence="1">
    <location>
        <begin position="20"/>
        <end position="43"/>
    </location>
</feature>
<evidence type="ECO:0000313" key="2">
    <source>
        <dbReference type="EMBL" id="JAG10714.1"/>
    </source>
</evidence>